<feature type="compositionally biased region" description="Basic and acidic residues" evidence="1">
    <location>
        <begin position="1"/>
        <end position="10"/>
    </location>
</feature>
<dbReference type="HOGENOM" id="CLU_3006604_0_0_4"/>
<keyword evidence="3" id="KW-1185">Reference proteome</keyword>
<keyword evidence="2" id="KW-0614">Plasmid</keyword>
<dbReference type="AlphaFoldDB" id="Q7WX24"/>
<evidence type="ECO:0000313" key="2">
    <source>
        <dbReference type="EMBL" id="AAP86067.1"/>
    </source>
</evidence>
<evidence type="ECO:0000256" key="1">
    <source>
        <dbReference type="SAM" id="MobiDB-lite"/>
    </source>
</evidence>
<accession>Q7WX24</accession>
<sequence length="56" mass="6377">MQQLREKPADENQELDFGNEVQLHGSKAIVTSGHKEVQRREQIDDGRENSQRADTG</sequence>
<feature type="compositionally biased region" description="Basic and acidic residues" evidence="1">
    <location>
        <begin position="33"/>
        <end position="56"/>
    </location>
</feature>
<name>Q7WX24_CUPNH</name>
<organism evidence="2 3">
    <name type="scientific">Cupriavidus necator (strain ATCC 17699 / DSM 428 / KCTC 22496 / NCIMB 10442 / H16 / Stanier 337)</name>
    <name type="common">Ralstonia eutropha</name>
    <dbReference type="NCBI Taxonomy" id="381666"/>
    <lineage>
        <taxon>Bacteria</taxon>
        <taxon>Pseudomonadati</taxon>
        <taxon>Pseudomonadota</taxon>
        <taxon>Betaproteobacteria</taxon>
        <taxon>Burkholderiales</taxon>
        <taxon>Burkholderiaceae</taxon>
        <taxon>Cupriavidus</taxon>
    </lineage>
</organism>
<geneLocation type="plasmid" evidence="2 3">
    <name>megaplasmid pHG1</name>
</geneLocation>
<evidence type="ECO:0000313" key="3">
    <source>
        <dbReference type="Proteomes" id="UP000008210"/>
    </source>
</evidence>
<feature type="region of interest" description="Disordered" evidence="1">
    <location>
        <begin position="1"/>
        <end position="56"/>
    </location>
</feature>
<dbReference type="EMBL" id="AY305378">
    <property type="protein sequence ID" value="AAP86067.1"/>
    <property type="molecule type" value="Genomic_DNA"/>
</dbReference>
<reference evidence="2 3" key="1">
    <citation type="journal article" date="2003" name="J. Mol. Biol.">
        <title>Complete nucleotide sequence of pHG1: a Ralstonia eutropha H16 megaplasmid encoding key enzymes of H(2)-based lithoautotrophy and anaerobiosis.</title>
        <authorList>
            <person name="Schwartz E."/>
            <person name="Henne A."/>
            <person name="Cramm R."/>
            <person name="Eitinger T."/>
            <person name="Friedrich B."/>
            <person name="Gottschalk G."/>
        </authorList>
    </citation>
    <scope>NUCLEOTIDE SEQUENCE [LARGE SCALE GENOMIC DNA]</scope>
    <source>
        <strain evidence="3">ATCC 17699 / DSM 428 / KCTC 22496 / NCIMB 10442 / H16 / Stanier 337</strain>
        <plasmid evidence="2 3">megaplasmid pHG1</plasmid>
    </source>
</reference>
<protein>
    <submittedName>
        <fullName evidence="2">Uncharacterized protein</fullName>
    </submittedName>
</protein>
<gene>
    <name evidence="2" type="ordered locus">PHG318</name>
</gene>
<proteinExistence type="predicted"/>
<dbReference type="KEGG" id="reh:PHG318"/>
<dbReference type="Proteomes" id="UP000008210">
    <property type="component" value="Plasmid megaplasmid pHG1"/>
</dbReference>